<accession>A0A1A9F457</accession>
<dbReference type="AlphaFoldDB" id="A0A1A9F457"/>
<dbReference type="InterPro" id="IPR000524">
    <property type="entry name" value="Tscrpt_reg_HTH_GntR"/>
</dbReference>
<dbReference type="PANTHER" id="PTHR43537:SF39">
    <property type="entry name" value="HTH-TYPE TRANSCRIPTIONAL REGULATOR MCBR"/>
    <property type="match status" value="1"/>
</dbReference>
<keyword evidence="2" id="KW-0238">DNA-binding</keyword>
<dbReference type="Gene3D" id="1.20.120.530">
    <property type="entry name" value="GntR ligand-binding domain-like"/>
    <property type="match status" value="1"/>
</dbReference>
<dbReference type="InterPro" id="IPR036388">
    <property type="entry name" value="WH-like_DNA-bd_sf"/>
</dbReference>
<dbReference type="SUPFAM" id="SSF46785">
    <property type="entry name" value="Winged helix' DNA-binding domain"/>
    <property type="match status" value="1"/>
</dbReference>
<dbReference type="PANTHER" id="PTHR43537">
    <property type="entry name" value="TRANSCRIPTIONAL REGULATOR, GNTR FAMILY"/>
    <property type="match status" value="1"/>
</dbReference>
<dbReference type="OrthoDB" id="9799812at2"/>
<protein>
    <submittedName>
        <fullName evidence="5">GntR family transcriptional regulator</fullName>
    </submittedName>
</protein>
<dbReference type="KEGG" id="mars:A8C75_20565"/>
<evidence type="ECO:0000256" key="3">
    <source>
        <dbReference type="ARBA" id="ARBA00023163"/>
    </source>
</evidence>
<evidence type="ECO:0000313" key="6">
    <source>
        <dbReference type="Proteomes" id="UP000078070"/>
    </source>
</evidence>
<dbReference type="PROSITE" id="PS50949">
    <property type="entry name" value="HTH_GNTR"/>
    <property type="match status" value="1"/>
</dbReference>
<dbReference type="STRING" id="1821621.A8C75_20565"/>
<proteinExistence type="predicted"/>
<dbReference type="SMART" id="SM00895">
    <property type="entry name" value="FCD"/>
    <property type="match status" value="1"/>
</dbReference>
<sequence length="234" mass="26143">MKSKAPLKLTLEGFDPAMTVNQKVYLSLRHALMCGEIPPGRALTIRELAATLEVSPMPVREALRQLAAESALEIQGNRRVLVPKMTAMKFQELLEARVALESHAAERAMPYIDKAGLAELEQLDARVDAAYERGDHAQVSICNQQFHRRLYSANPHQVTLTLIESLWLQLGPFMRLATTELAGHYQIDRHNEALDAIRRHDAFALRLAISADIRDGIGFVITSGLFQDVIEPRA</sequence>
<dbReference type="InterPro" id="IPR008920">
    <property type="entry name" value="TF_FadR/GntR_C"/>
</dbReference>
<dbReference type="Gene3D" id="1.10.10.10">
    <property type="entry name" value="Winged helix-like DNA-binding domain superfamily/Winged helix DNA-binding domain"/>
    <property type="match status" value="1"/>
</dbReference>
<reference evidence="6" key="1">
    <citation type="submission" date="2016-05" db="EMBL/GenBank/DDBJ databases">
        <authorList>
            <person name="Baek K."/>
            <person name="Yang S.-J."/>
        </authorList>
    </citation>
    <scope>NUCLEOTIDE SEQUENCE [LARGE SCALE GENOMIC DNA]</scope>
    <source>
        <strain evidence="6">ST58-10</strain>
    </source>
</reference>
<dbReference type="SMART" id="SM00345">
    <property type="entry name" value="HTH_GNTR"/>
    <property type="match status" value="1"/>
</dbReference>
<evidence type="ECO:0000313" key="5">
    <source>
        <dbReference type="EMBL" id="ANG64631.1"/>
    </source>
</evidence>
<keyword evidence="6" id="KW-1185">Reference proteome</keyword>
<dbReference type="Proteomes" id="UP000078070">
    <property type="component" value="Chromosome"/>
</dbReference>
<keyword evidence="1" id="KW-0805">Transcription regulation</keyword>
<dbReference type="EMBL" id="CP015839">
    <property type="protein sequence ID" value="ANG64631.1"/>
    <property type="molecule type" value="Genomic_DNA"/>
</dbReference>
<dbReference type="Pfam" id="PF07729">
    <property type="entry name" value="FCD"/>
    <property type="match status" value="1"/>
</dbReference>
<dbReference type="InterPro" id="IPR011711">
    <property type="entry name" value="GntR_C"/>
</dbReference>
<gene>
    <name evidence="5" type="ORF">A8C75_20565</name>
</gene>
<organism evidence="5 6">
    <name type="scientific">Marinobacterium aestuarii</name>
    <dbReference type="NCBI Taxonomy" id="1821621"/>
    <lineage>
        <taxon>Bacteria</taxon>
        <taxon>Pseudomonadati</taxon>
        <taxon>Pseudomonadota</taxon>
        <taxon>Gammaproteobacteria</taxon>
        <taxon>Oceanospirillales</taxon>
        <taxon>Oceanospirillaceae</taxon>
        <taxon>Marinobacterium</taxon>
    </lineage>
</organism>
<feature type="domain" description="HTH gntR-type" evidence="4">
    <location>
        <begin position="18"/>
        <end position="85"/>
    </location>
</feature>
<reference evidence="5 6" key="2">
    <citation type="journal article" date="2018" name="Int. J. Syst. Evol. Microbiol.">
        <title>Marinobacterium aestuarii sp. nov., a benzene-degrading marine bacterium isolated from estuary sediment.</title>
        <authorList>
            <person name="Bae S.S."/>
            <person name="Jung J."/>
            <person name="Chung D."/>
            <person name="Baek K."/>
        </authorList>
    </citation>
    <scope>NUCLEOTIDE SEQUENCE [LARGE SCALE GENOMIC DNA]</scope>
    <source>
        <strain evidence="5 6">ST58-10</strain>
    </source>
</reference>
<dbReference type="Pfam" id="PF00392">
    <property type="entry name" value="GntR"/>
    <property type="match status" value="1"/>
</dbReference>
<name>A0A1A9F457_9GAMM</name>
<dbReference type="InterPro" id="IPR036390">
    <property type="entry name" value="WH_DNA-bd_sf"/>
</dbReference>
<dbReference type="GO" id="GO:0003700">
    <property type="term" value="F:DNA-binding transcription factor activity"/>
    <property type="evidence" value="ECO:0007669"/>
    <property type="project" value="InterPro"/>
</dbReference>
<evidence type="ECO:0000256" key="2">
    <source>
        <dbReference type="ARBA" id="ARBA00023125"/>
    </source>
</evidence>
<evidence type="ECO:0000259" key="4">
    <source>
        <dbReference type="PROSITE" id="PS50949"/>
    </source>
</evidence>
<evidence type="ECO:0000256" key="1">
    <source>
        <dbReference type="ARBA" id="ARBA00023015"/>
    </source>
</evidence>
<dbReference type="GO" id="GO:0003677">
    <property type="term" value="F:DNA binding"/>
    <property type="evidence" value="ECO:0007669"/>
    <property type="project" value="UniProtKB-KW"/>
</dbReference>
<keyword evidence="3" id="KW-0804">Transcription</keyword>
<dbReference type="RefSeq" id="WP_067386230.1">
    <property type="nucleotide sequence ID" value="NZ_CP015839.1"/>
</dbReference>
<dbReference type="SUPFAM" id="SSF48008">
    <property type="entry name" value="GntR ligand-binding domain-like"/>
    <property type="match status" value="1"/>
</dbReference>